<name>Q7R9G8_PLAYO</name>
<comment type="caution">
    <text evidence="2">The sequence shown here is derived from an EMBL/GenBank/DDBJ whole genome shotgun (WGS) entry which is preliminary data.</text>
</comment>
<evidence type="ECO:0000313" key="2">
    <source>
        <dbReference type="EMBL" id="EAA19214.1"/>
    </source>
</evidence>
<sequence length="151" mass="17857">MNLFKYKNIISYDIFINSFSYPNDSSFQAIVHFSHVFINILRTFFKTRNSDENIPEIFYSPMSNIDKQKLIYHEMESATNRGHIIMNMLFLIESFFNNTKKVKPPMIFYEGLRFLYICSIIARKEANHHNQSSQSITTTNHHSQSVLLCEE</sequence>
<accession>Q7R9G8</accession>
<reference evidence="2 3" key="1">
    <citation type="journal article" date="2002" name="Nature">
        <title>Genome sequence and comparative analysis of the model rodent malaria parasite Plasmodium yoelii yoelii.</title>
        <authorList>
            <person name="Carlton J.M."/>
            <person name="Angiuoli S.V."/>
            <person name="Suh B.B."/>
            <person name="Kooij T.W."/>
            <person name="Pertea M."/>
            <person name="Silva J.C."/>
            <person name="Ermolaeva M.D."/>
            <person name="Allen J.E."/>
            <person name="Selengut J.D."/>
            <person name="Koo H.L."/>
            <person name="Peterson J.D."/>
            <person name="Pop M."/>
            <person name="Kosack D.S."/>
            <person name="Shumway M.F."/>
            <person name="Bidwell S.L."/>
            <person name="Shallom S.J."/>
            <person name="van Aken S.E."/>
            <person name="Riedmuller S.B."/>
            <person name="Feldblyum T.V."/>
            <person name="Cho J.K."/>
            <person name="Quackenbush J."/>
            <person name="Sedegah M."/>
            <person name="Shoaibi A."/>
            <person name="Cummings L.M."/>
            <person name="Florens L."/>
            <person name="Yates J.R."/>
            <person name="Raine J.D."/>
            <person name="Sinden R.E."/>
            <person name="Harris M.A."/>
            <person name="Cunningham D.A."/>
            <person name="Preiser P.R."/>
            <person name="Bergman L.W."/>
            <person name="Vaidya A.B."/>
            <person name="van Lin L.H."/>
            <person name="Janse C.J."/>
            <person name="Waters A.P."/>
            <person name="Smith H.O."/>
            <person name="White O.R."/>
            <person name="Salzberg S.L."/>
            <person name="Venter J.C."/>
            <person name="Fraser C.M."/>
            <person name="Hoffman S.L."/>
            <person name="Gardner M.J."/>
            <person name="Carucci D.J."/>
        </authorList>
    </citation>
    <scope>NUCLEOTIDE SEQUENCE [LARGE SCALE GENOMIC DNA]</scope>
    <source>
        <strain evidence="2 3">17XNL</strain>
    </source>
</reference>
<dbReference type="InParanoid" id="Q7R9G8"/>
<protein>
    <submittedName>
        <fullName evidence="2">Uncharacterized protein</fullName>
    </submittedName>
</protein>
<keyword evidence="3" id="KW-1185">Reference proteome</keyword>
<dbReference type="PaxDb" id="73239-Q7R9G8"/>
<gene>
    <name evidence="2" type="ORF">PY06894</name>
</gene>
<dbReference type="AlphaFoldDB" id="Q7R9G8"/>
<dbReference type="Proteomes" id="UP000008553">
    <property type="component" value="Unassembled WGS sequence"/>
</dbReference>
<dbReference type="EMBL" id="AABL01002415">
    <property type="protein sequence ID" value="EAA19214.1"/>
    <property type="molecule type" value="Genomic_DNA"/>
</dbReference>
<feature type="region of interest" description="Disordered" evidence="1">
    <location>
        <begin position="129"/>
        <end position="151"/>
    </location>
</feature>
<evidence type="ECO:0000256" key="1">
    <source>
        <dbReference type="SAM" id="MobiDB-lite"/>
    </source>
</evidence>
<organism evidence="2 3">
    <name type="scientific">Plasmodium yoelii yoelii</name>
    <dbReference type="NCBI Taxonomy" id="73239"/>
    <lineage>
        <taxon>Eukaryota</taxon>
        <taxon>Sar</taxon>
        <taxon>Alveolata</taxon>
        <taxon>Apicomplexa</taxon>
        <taxon>Aconoidasida</taxon>
        <taxon>Haemosporida</taxon>
        <taxon>Plasmodiidae</taxon>
        <taxon>Plasmodium</taxon>
        <taxon>Plasmodium (Vinckeia)</taxon>
    </lineage>
</organism>
<dbReference type="STRING" id="73239.Q7R9G8"/>
<evidence type="ECO:0000313" key="3">
    <source>
        <dbReference type="Proteomes" id="UP000008553"/>
    </source>
</evidence>
<proteinExistence type="predicted"/>